<keyword evidence="3" id="KW-1185">Reference proteome</keyword>
<evidence type="ECO:0000313" key="3">
    <source>
        <dbReference type="Proteomes" id="UP001302126"/>
    </source>
</evidence>
<proteinExistence type="predicted"/>
<dbReference type="EMBL" id="MU864426">
    <property type="protein sequence ID" value="KAK4186315.1"/>
    <property type="molecule type" value="Genomic_DNA"/>
</dbReference>
<reference evidence="2" key="1">
    <citation type="journal article" date="2023" name="Mol. Phylogenet. Evol.">
        <title>Genome-scale phylogeny and comparative genomics of the fungal order Sordariales.</title>
        <authorList>
            <person name="Hensen N."/>
            <person name="Bonometti L."/>
            <person name="Westerberg I."/>
            <person name="Brannstrom I.O."/>
            <person name="Guillou S."/>
            <person name="Cros-Aarteil S."/>
            <person name="Calhoun S."/>
            <person name="Haridas S."/>
            <person name="Kuo A."/>
            <person name="Mondo S."/>
            <person name="Pangilinan J."/>
            <person name="Riley R."/>
            <person name="LaButti K."/>
            <person name="Andreopoulos B."/>
            <person name="Lipzen A."/>
            <person name="Chen C."/>
            <person name="Yan M."/>
            <person name="Daum C."/>
            <person name="Ng V."/>
            <person name="Clum A."/>
            <person name="Steindorff A."/>
            <person name="Ohm R.A."/>
            <person name="Martin F."/>
            <person name="Silar P."/>
            <person name="Natvig D.O."/>
            <person name="Lalanne C."/>
            <person name="Gautier V."/>
            <person name="Ament-Velasquez S.L."/>
            <person name="Kruys A."/>
            <person name="Hutchinson M.I."/>
            <person name="Powell A.J."/>
            <person name="Barry K."/>
            <person name="Miller A.N."/>
            <person name="Grigoriev I.V."/>
            <person name="Debuchy R."/>
            <person name="Gladieux P."/>
            <person name="Hiltunen Thoren M."/>
            <person name="Johannesson H."/>
        </authorList>
    </citation>
    <scope>NUCLEOTIDE SEQUENCE</scope>
    <source>
        <strain evidence="2">PSN309</strain>
    </source>
</reference>
<feature type="signal peptide" evidence="1">
    <location>
        <begin position="1"/>
        <end position="25"/>
    </location>
</feature>
<evidence type="ECO:0000313" key="2">
    <source>
        <dbReference type="EMBL" id="KAK4186315.1"/>
    </source>
</evidence>
<comment type="caution">
    <text evidence="2">The sequence shown here is derived from an EMBL/GenBank/DDBJ whole genome shotgun (WGS) entry which is preliminary data.</text>
</comment>
<sequence length="103" mass="11140">MLFTTLTTCTTTLLVSISYIRTAIATPTPANKIIIQKDSGDDHLEEVAQAMSAHGLNDGYWPEPYGPNGVVVNCLETQCMTICRQVEKDLAGKGFKLYCALAG</sequence>
<evidence type="ECO:0000256" key="1">
    <source>
        <dbReference type="SAM" id="SignalP"/>
    </source>
</evidence>
<dbReference type="AlphaFoldDB" id="A0AAN6WQJ5"/>
<protein>
    <submittedName>
        <fullName evidence="2">Uncharacterized protein</fullName>
    </submittedName>
</protein>
<reference evidence="2" key="2">
    <citation type="submission" date="2023-05" db="EMBL/GenBank/DDBJ databases">
        <authorList>
            <consortium name="Lawrence Berkeley National Laboratory"/>
            <person name="Steindorff A."/>
            <person name="Hensen N."/>
            <person name="Bonometti L."/>
            <person name="Westerberg I."/>
            <person name="Brannstrom I.O."/>
            <person name="Guillou S."/>
            <person name="Cros-Aarteil S."/>
            <person name="Calhoun S."/>
            <person name="Haridas S."/>
            <person name="Kuo A."/>
            <person name="Mondo S."/>
            <person name="Pangilinan J."/>
            <person name="Riley R."/>
            <person name="Labutti K."/>
            <person name="Andreopoulos B."/>
            <person name="Lipzen A."/>
            <person name="Chen C."/>
            <person name="Yanf M."/>
            <person name="Daum C."/>
            <person name="Ng V."/>
            <person name="Clum A."/>
            <person name="Ohm R."/>
            <person name="Martin F."/>
            <person name="Silar P."/>
            <person name="Natvig D."/>
            <person name="Lalanne C."/>
            <person name="Gautier V."/>
            <person name="Ament-Velasquez S.L."/>
            <person name="Kruys A."/>
            <person name="Hutchinson M.I."/>
            <person name="Powell A.J."/>
            <person name="Barry K."/>
            <person name="Miller A.N."/>
            <person name="Grigoriev I.V."/>
            <person name="Debuchy R."/>
            <person name="Gladieux P."/>
            <person name="Thoren M.H."/>
            <person name="Johannesson H."/>
        </authorList>
    </citation>
    <scope>NUCLEOTIDE SEQUENCE</scope>
    <source>
        <strain evidence="2">PSN309</strain>
    </source>
</reference>
<dbReference type="Proteomes" id="UP001302126">
    <property type="component" value="Unassembled WGS sequence"/>
</dbReference>
<accession>A0AAN6WQJ5</accession>
<name>A0AAN6WQJ5_9PEZI</name>
<feature type="chain" id="PRO_5042911611" evidence="1">
    <location>
        <begin position="26"/>
        <end position="103"/>
    </location>
</feature>
<gene>
    <name evidence="2" type="ORF">QBC35DRAFT_453360</name>
</gene>
<keyword evidence="1" id="KW-0732">Signal</keyword>
<organism evidence="2 3">
    <name type="scientific">Podospora australis</name>
    <dbReference type="NCBI Taxonomy" id="1536484"/>
    <lineage>
        <taxon>Eukaryota</taxon>
        <taxon>Fungi</taxon>
        <taxon>Dikarya</taxon>
        <taxon>Ascomycota</taxon>
        <taxon>Pezizomycotina</taxon>
        <taxon>Sordariomycetes</taxon>
        <taxon>Sordariomycetidae</taxon>
        <taxon>Sordariales</taxon>
        <taxon>Podosporaceae</taxon>
        <taxon>Podospora</taxon>
    </lineage>
</organism>